<reference evidence="1 2" key="1">
    <citation type="submission" date="2017-06" db="EMBL/GenBank/DDBJ databases">
        <title>Genome sequencing of cyanobaciteial culture collection at National Institute for Environmental Studies (NIES).</title>
        <authorList>
            <person name="Hirose Y."/>
            <person name="Shimura Y."/>
            <person name="Fujisawa T."/>
            <person name="Nakamura Y."/>
            <person name="Kawachi M."/>
        </authorList>
    </citation>
    <scope>NUCLEOTIDE SEQUENCE [LARGE SCALE GENOMIC DNA]</scope>
    <source>
        <strain evidence="1 2">NIES-37</strain>
    </source>
</reference>
<gene>
    <name evidence="1" type="ORF">NIES37_68510</name>
</gene>
<accession>A0A1Z4NAT2</accession>
<dbReference type="Proteomes" id="UP000218785">
    <property type="component" value="Chromosome"/>
</dbReference>
<evidence type="ECO:0000313" key="1">
    <source>
        <dbReference type="EMBL" id="BAZ02838.1"/>
    </source>
</evidence>
<dbReference type="AlphaFoldDB" id="A0A1Z4NAT2"/>
<protein>
    <submittedName>
        <fullName evidence="1">Uncharacterized protein</fullName>
    </submittedName>
</protein>
<proteinExistence type="predicted"/>
<dbReference type="KEGG" id="ttq:NIES37_68510"/>
<name>A0A1Z4NAT2_9CYAN</name>
<keyword evidence="2" id="KW-1185">Reference proteome</keyword>
<sequence length="312" mass="36468">MMLYMANWGTRQLVFRLPKSVIDPSIFEPYCIPEQITVFTNSSYIILDINIDDEEYRTWIEGEGWLTRLLQIRDDILQGDFRVLYLAWLKATSISIYEEQEELLEPPVPANLNQLPIYLEAFVEFFDIDRDLIAFATEESVSQQDEVEPIEEWIGALSSEEKNDFLLKVIRDEPNVKLQLIKRLRAIFKNPKNSGNDKITRRSLAELLAGAQEQNERRNKQEFLRVQQEKILKLEALALKEEQVWLEVYKLIELKQSKPYEQAVAYLVDLRDLAEHQGALDEFQASIQQIQKDYSSRSGLLSRLKKARLLAL</sequence>
<organism evidence="1 2">
    <name type="scientific">Tolypothrix tenuis PCC 7101</name>
    <dbReference type="NCBI Taxonomy" id="231146"/>
    <lineage>
        <taxon>Bacteria</taxon>
        <taxon>Bacillati</taxon>
        <taxon>Cyanobacteriota</taxon>
        <taxon>Cyanophyceae</taxon>
        <taxon>Nostocales</taxon>
        <taxon>Tolypothrichaceae</taxon>
        <taxon>Tolypothrix</taxon>
    </lineage>
</organism>
<dbReference type="EMBL" id="AP018248">
    <property type="protein sequence ID" value="BAZ02838.1"/>
    <property type="molecule type" value="Genomic_DNA"/>
</dbReference>
<evidence type="ECO:0000313" key="2">
    <source>
        <dbReference type="Proteomes" id="UP000218785"/>
    </source>
</evidence>